<name>A0ACB8W7Y0_9TELE</name>
<keyword evidence="2" id="KW-1185">Reference proteome</keyword>
<reference evidence="1" key="1">
    <citation type="submission" date="2022-04" db="EMBL/GenBank/DDBJ databases">
        <title>Jade perch genome.</title>
        <authorList>
            <person name="Chao B."/>
        </authorList>
    </citation>
    <scope>NUCLEOTIDE SEQUENCE</scope>
    <source>
        <strain evidence="1">CB-2022</strain>
    </source>
</reference>
<protein>
    <submittedName>
        <fullName evidence="1">Uncharacterized protein</fullName>
    </submittedName>
</protein>
<proteinExistence type="predicted"/>
<organism evidence="1 2">
    <name type="scientific">Scortum barcoo</name>
    <name type="common">barcoo grunter</name>
    <dbReference type="NCBI Taxonomy" id="214431"/>
    <lineage>
        <taxon>Eukaryota</taxon>
        <taxon>Metazoa</taxon>
        <taxon>Chordata</taxon>
        <taxon>Craniata</taxon>
        <taxon>Vertebrata</taxon>
        <taxon>Euteleostomi</taxon>
        <taxon>Actinopterygii</taxon>
        <taxon>Neopterygii</taxon>
        <taxon>Teleostei</taxon>
        <taxon>Neoteleostei</taxon>
        <taxon>Acanthomorphata</taxon>
        <taxon>Eupercaria</taxon>
        <taxon>Centrarchiformes</taxon>
        <taxon>Terapontoidei</taxon>
        <taxon>Terapontidae</taxon>
        <taxon>Scortum</taxon>
    </lineage>
</organism>
<gene>
    <name evidence="1" type="ORF">L3Q82_011960</name>
</gene>
<comment type="caution">
    <text evidence="1">The sequence shown here is derived from an EMBL/GenBank/DDBJ whole genome shotgun (WGS) entry which is preliminary data.</text>
</comment>
<sequence>MDVSTMKQSLTFVWFLLLSLHTCTARGPGSRAQRIQRQAEESLRPYIGRVAPEKLCELLKCLSPVGSWCQVVPENGVLVPKCVCPQSCPRQRAPVCSVLGKTYGNECLLHKEACRKRRRTGLAHTGPCLVPKAKCSEEEFGQFPYRLLDWFLLLSRMGESYAPAAPPQSCLSHAQRTQLAQQRFTILDKNKDGKLSRRDLRKLRYKRMPLEHCATPFFQSCDRNRNRKVTLLEWTTCLVDRTEGLVLPVHVARETSKTEESQRDREQEPAMALVSLSWCFGAALALFCGSAWPQVHSALAPENEVPLRPTTWLPEGKITSITLPKGRTRRLYFTLKKKAPAMSVTVSPCDLPVEWSLAARTLKDKPLKSLQSEAHVLSPISQGAPKRVCLRCGGEVPGTEEKMHSFTGSSVDTYRGPSYPHASIYILRLRSKRQNTRATVYLHEGLGPSGAFPLLPSDPRVHTLGVGMTSVTLSWAPSASITSLPHTQKSYDYCVLVSSQQNYPSLCAARESMRKERDQKQEKKERRRGVTVWPILKEWWWQQWDSYPEPQSASSSLTDEYADLQCVCQGTESVCTVSELLPDTQYYFDVFVIDRRNGTSAAEPTKGHSLERTRRLDRRSPR</sequence>
<dbReference type="Proteomes" id="UP000831701">
    <property type="component" value="Chromosome 14"/>
</dbReference>
<dbReference type="EMBL" id="CM041544">
    <property type="protein sequence ID" value="KAI3363337.1"/>
    <property type="molecule type" value="Genomic_DNA"/>
</dbReference>
<evidence type="ECO:0000313" key="1">
    <source>
        <dbReference type="EMBL" id="KAI3363337.1"/>
    </source>
</evidence>
<accession>A0ACB8W7Y0</accession>
<evidence type="ECO:0000313" key="2">
    <source>
        <dbReference type="Proteomes" id="UP000831701"/>
    </source>
</evidence>